<dbReference type="GO" id="GO:0001216">
    <property type="term" value="F:DNA-binding transcription activator activity"/>
    <property type="evidence" value="ECO:0007669"/>
    <property type="project" value="InterPro"/>
</dbReference>
<evidence type="ECO:0000259" key="11">
    <source>
        <dbReference type="Pfam" id="PF04963"/>
    </source>
</evidence>
<dbReference type="RefSeq" id="WP_200353110.1">
    <property type="nucleotide sequence ID" value="NZ_BAABHZ010000002.1"/>
</dbReference>
<evidence type="ECO:0000256" key="4">
    <source>
        <dbReference type="ARBA" id="ARBA00022695"/>
    </source>
</evidence>
<evidence type="ECO:0000256" key="5">
    <source>
        <dbReference type="ARBA" id="ARBA00023015"/>
    </source>
</evidence>
<evidence type="ECO:0000259" key="10">
    <source>
        <dbReference type="Pfam" id="PF04552"/>
    </source>
</evidence>
<evidence type="ECO:0000313" key="13">
    <source>
        <dbReference type="Proteomes" id="UP000600139"/>
    </source>
</evidence>
<evidence type="ECO:0000256" key="3">
    <source>
        <dbReference type="ARBA" id="ARBA00022679"/>
    </source>
</evidence>
<dbReference type="PANTHER" id="PTHR32248">
    <property type="entry name" value="RNA POLYMERASE SIGMA-54 FACTOR"/>
    <property type="match status" value="1"/>
</dbReference>
<dbReference type="Pfam" id="PF04552">
    <property type="entry name" value="Sigma54_DBD"/>
    <property type="match status" value="1"/>
</dbReference>
<dbReference type="InterPro" id="IPR038709">
    <property type="entry name" value="RpoN_core-bd_sf"/>
</dbReference>
<keyword evidence="13" id="KW-1185">Reference proteome</keyword>
<feature type="domain" description="RNA polymerase sigma factor 54 DNA-binding" evidence="10">
    <location>
        <begin position="307"/>
        <end position="464"/>
    </location>
</feature>
<accession>A0A934R8J9</accession>
<dbReference type="NCBIfam" id="TIGR02395">
    <property type="entry name" value="rpoN_sigma"/>
    <property type="match status" value="1"/>
</dbReference>
<keyword evidence="6" id="KW-0731">Sigma factor</keyword>
<keyword evidence="2" id="KW-0240">DNA-directed RNA polymerase</keyword>
<protein>
    <submittedName>
        <fullName evidence="12">RNA polymerase factor sigma-54</fullName>
    </submittedName>
</protein>
<dbReference type="EMBL" id="JAENIK010000013">
    <property type="protein sequence ID" value="MBK1818161.1"/>
    <property type="molecule type" value="Genomic_DNA"/>
</dbReference>
<dbReference type="GO" id="GO:0006352">
    <property type="term" value="P:DNA-templated transcription initiation"/>
    <property type="evidence" value="ECO:0007669"/>
    <property type="project" value="InterPro"/>
</dbReference>
<evidence type="ECO:0000256" key="6">
    <source>
        <dbReference type="ARBA" id="ARBA00023082"/>
    </source>
</evidence>
<dbReference type="Pfam" id="PF00309">
    <property type="entry name" value="Sigma54_AID"/>
    <property type="match status" value="1"/>
</dbReference>
<evidence type="ECO:0000256" key="9">
    <source>
        <dbReference type="SAM" id="MobiDB-lite"/>
    </source>
</evidence>
<keyword evidence="8" id="KW-0804">Transcription</keyword>
<dbReference type="PIRSF" id="PIRSF000774">
    <property type="entry name" value="RpoN"/>
    <property type="match status" value="1"/>
</dbReference>
<dbReference type="GO" id="GO:0016779">
    <property type="term" value="F:nucleotidyltransferase activity"/>
    <property type="evidence" value="ECO:0007669"/>
    <property type="project" value="UniProtKB-KW"/>
</dbReference>
<organism evidence="12 13">
    <name type="scientific">Luteolibacter yonseiensis</name>
    <dbReference type="NCBI Taxonomy" id="1144680"/>
    <lineage>
        <taxon>Bacteria</taxon>
        <taxon>Pseudomonadati</taxon>
        <taxon>Verrucomicrobiota</taxon>
        <taxon>Verrucomicrobiia</taxon>
        <taxon>Verrucomicrobiales</taxon>
        <taxon>Verrucomicrobiaceae</taxon>
        <taxon>Luteolibacter</taxon>
    </lineage>
</organism>
<dbReference type="PRINTS" id="PR00045">
    <property type="entry name" value="SIGMA54FCT"/>
</dbReference>
<reference evidence="12" key="1">
    <citation type="submission" date="2021-01" db="EMBL/GenBank/DDBJ databases">
        <title>Modified the classification status of verrucomicrobia.</title>
        <authorList>
            <person name="Feng X."/>
        </authorList>
    </citation>
    <scope>NUCLEOTIDE SEQUENCE</scope>
    <source>
        <strain evidence="12">JCM 18052</strain>
    </source>
</reference>
<dbReference type="InterPro" id="IPR007046">
    <property type="entry name" value="RNA_pol_sigma_54_core-bd"/>
</dbReference>
<dbReference type="InterPro" id="IPR007634">
    <property type="entry name" value="RNA_pol_sigma_54_DNA-bd"/>
</dbReference>
<gene>
    <name evidence="12" type="primary">rpoN</name>
    <name evidence="12" type="ORF">JIN84_21235</name>
</gene>
<comment type="caution">
    <text evidence="12">The sequence shown here is derived from an EMBL/GenBank/DDBJ whole genome shotgun (WGS) entry which is preliminary data.</text>
</comment>
<evidence type="ECO:0000256" key="2">
    <source>
        <dbReference type="ARBA" id="ARBA00022478"/>
    </source>
</evidence>
<keyword evidence="3" id="KW-0808">Transferase</keyword>
<dbReference type="PROSITE" id="PS00718">
    <property type="entry name" value="SIGMA54_2"/>
    <property type="match status" value="1"/>
</dbReference>
<dbReference type="PANTHER" id="PTHR32248:SF4">
    <property type="entry name" value="RNA POLYMERASE SIGMA-54 FACTOR"/>
    <property type="match status" value="1"/>
</dbReference>
<evidence type="ECO:0000256" key="8">
    <source>
        <dbReference type="ARBA" id="ARBA00023163"/>
    </source>
</evidence>
<evidence type="ECO:0000256" key="7">
    <source>
        <dbReference type="ARBA" id="ARBA00023125"/>
    </source>
</evidence>
<dbReference type="Gene3D" id="1.10.10.60">
    <property type="entry name" value="Homeodomain-like"/>
    <property type="match status" value="1"/>
</dbReference>
<dbReference type="PROSITE" id="PS50044">
    <property type="entry name" value="SIGMA54_3"/>
    <property type="match status" value="1"/>
</dbReference>
<name>A0A934R8J9_9BACT</name>
<dbReference type="AlphaFoldDB" id="A0A934R8J9"/>
<keyword evidence="4" id="KW-0548">Nucleotidyltransferase</keyword>
<evidence type="ECO:0000313" key="12">
    <source>
        <dbReference type="EMBL" id="MBK1818161.1"/>
    </source>
</evidence>
<sequence>MSDVYLHQSLSQQQTLAPQMRKSLEILQAGTLELTQLVQQALETNPVLEDITEVISLDEEGPDPEEADSLDYLNDTDDDWRDRSIMDGKSSPWTSEDEERRQRIYDSIVAPETLQQHLQNQLDLSMVDPEIREAAQAILGNLDDRGFLDLPARTLATRLDIRPKDMDAALTLVQSFDPAGVGASGIPESLLLQLERTTGKETIEYKIVRDHLEDLARKRHPQIARALGTTVERIAEAASRIGRLTPNPGGEFDPTGNPYILPDVVIERDDDGNWYARLTGEHLPNLRINDFYKDMIGKSGTDAKARQFLRDQIRDGRSLIHAISLRQETILAIAHKLIEHQPAFLAKGPRHLRPLTMNDIADELSLHATTISRAVAGKYVFTPHGLMEMRSFFATGYQTSDGTEVSNAGVREAIQQLVAAENPAKPLSDEFLMKALDKQGIKVARRTVAKYREQLNILPSHLRKTF</sequence>
<evidence type="ECO:0000256" key="1">
    <source>
        <dbReference type="ARBA" id="ARBA00008798"/>
    </source>
</evidence>
<dbReference type="Gene3D" id="1.10.10.1330">
    <property type="entry name" value="RNA polymerase sigma-54 factor, core-binding domain"/>
    <property type="match status" value="1"/>
</dbReference>
<dbReference type="Pfam" id="PF04963">
    <property type="entry name" value="Sigma54_CBD"/>
    <property type="match status" value="1"/>
</dbReference>
<feature type="compositionally biased region" description="Acidic residues" evidence="9">
    <location>
        <begin position="58"/>
        <end position="79"/>
    </location>
</feature>
<keyword evidence="5" id="KW-0805">Transcription regulation</keyword>
<dbReference type="GO" id="GO:0016987">
    <property type="term" value="F:sigma factor activity"/>
    <property type="evidence" value="ECO:0007669"/>
    <property type="project" value="UniProtKB-KW"/>
</dbReference>
<comment type="similarity">
    <text evidence="1">Belongs to the sigma-54 factor family.</text>
</comment>
<feature type="region of interest" description="Disordered" evidence="9">
    <location>
        <begin position="58"/>
        <end position="99"/>
    </location>
</feature>
<dbReference type="GO" id="GO:0000428">
    <property type="term" value="C:DNA-directed RNA polymerase complex"/>
    <property type="evidence" value="ECO:0007669"/>
    <property type="project" value="UniProtKB-KW"/>
</dbReference>
<feature type="domain" description="RNA polymerase sigma factor 54 core-binding" evidence="11">
    <location>
        <begin position="108"/>
        <end position="292"/>
    </location>
</feature>
<dbReference type="InterPro" id="IPR000394">
    <property type="entry name" value="RNA_pol_sigma_54"/>
</dbReference>
<dbReference type="GO" id="GO:0003677">
    <property type="term" value="F:DNA binding"/>
    <property type="evidence" value="ECO:0007669"/>
    <property type="project" value="UniProtKB-KW"/>
</dbReference>
<proteinExistence type="inferred from homology"/>
<dbReference type="Proteomes" id="UP000600139">
    <property type="component" value="Unassembled WGS sequence"/>
</dbReference>
<keyword evidence="7" id="KW-0238">DNA-binding</keyword>